<keyword evidence="2" id="KW-1185">Reference proteome</keyword>
<gene>
    <name evidence="1" type="ORF">PHJA_002878800</name>
</gene>
<comment type="caution">
    <text evidence="1">The sequence shown here is derived from an EMBL/GenBank/DDBJ whole genome shotgun (WGS) entry which is preliminary data.</text>
</comment>
<organism evidence="1 2">
    <name type="scientific">Phtheirospermum japonicum</name>
    <dbReference type="NCBI Taxonomy" id="374723"/>
    <lineage>
        <taxon>Eukaryota</taxon>
        <taxon>Viridiplantae</taxon>
        <taxon>Streptophyta</taxon>
        <taxon>Embryophyta</taxon>
        <taxon>Tracheophyta</taxon>
        <taxon>Spermatophyta</taxon>
        <taxon>Magnoliopsida</taxon>
        <taxon>eudicotyledons</taxon>
        <taxon>Gunneridae</taxon>
        <taxon>Pentapetalae</taxon>
        <taxon>asterids</taxon>
        <taxon>lamiids</taxon>
        <taxon>Lamiales</taxon>
        <taxon>Orobanchaceae</taxon>
        <taxon>Orobanchaceae incertae sedis</taxon>
        <taxon>Phtheirospermum</taxon>
    </lineage>
</organism>
<sequence>MRSRVGPPILQGYECVESSRSRWPYDDDDYYESEFIRVSCTECQLVTAHMFSCSTFRV</sequence>
<evidence type="ECO:0000313" key="2">
    <source>
        <dbReference type="Proteomes" id="UP000653305"/>
    </source>
</evidence>
<dbReference type="EMBL" id="BMAC01001472">
    <property type="protein sequence ID" value="GFQ07347.1"/>
    <property type="molecule type" value="Genomic_DNA"/>
</dbReference>
<protein>
    <submittedName>
        <fullName evidence="1">Uncharacterized protein</fullName>
    </submittedName>
</protein>
<proteinExistence type="predicted"/>
<dbReference type="AlphaFoldDB" id="A0A830D6L5"/>
<accession>A0A830D6L5</accession>
<dbReference type="Proteomes" id="UP000653305">
    <property type="component" value="Unassembled WGS sequence"/>
</dbReference>
<name>A0A830D6L5_9LAMI</name>
<evidence type="ECO:0000313" key="1">
    <source>
        <dbReference type="EMBL" id="GFQ07347.1"/>
    </source>
</evidence>
<reference evidence="1" key="1">
    <citation type="submission" date="2020-07" db="EMBL/GenBank/DDBJ databases">
        <title>Ethylene signaling mediates host invasion by parasitic plants.</title>
        <authorList>
            <person name="Yoshida S."/>
        </authorList>
    </citation>
    <scope>NUCLEOTIDE SEQUENCE</scope>
    <source>
        <strain evidence="1">Okayama</strain>
    </source>
</reference>